<organism evidence="1 2">
    <name type="scientific">Daphnia sinensis</name>
    <dbReference type="NCBI Taxonomy" id="1820382"/>
    <lineage>
        <taxon>Eukaryota</taxon>
        <taxon>Metazoa</taxon>
        <taxon>Ecdysozoa</taxon>
        <taxon>Arthropoda</taxon>
        <taxon>Crustacea</taxon>
        <taxon>Branchiopoda</taxon>
        <taxon>Diplostraca</taxon>
        <taxon>Cladocera</taxon>
        <taxon>Anomopoda</taxon>
        <taxon>Daphniidae</taxon>
        <taxon>Daphnia</taxon>
        <taxon>Daphnia similis group</taxon>
    </lineage>
</organism>
<comment type="caution">
    <text evidence="1">The sequence shown here is derived from an EMBL/GenBank/DDBJ whole genome shotgun (WGS) entry which is preliminary data.</text>
</comment>
<evidence type="ECO:0000313" key="2">
    <source>
        <dbReference type="Proteomes" id="UP000820818"/>
    </source>
</evidence>
<dbReference type="AlphaFoldDB" id="A0AAD5PUH9"/>
<gene>
    <name evidence="1" type="ORF">GHT06_013763</name>
</gene>
<dbReference type="EMBL" id="WJBH02000004">
    <property type="protein sequence ID" value="KAI9559757.1"/>
    <property type="molecule type" value="Genomic_DNA"/>
</dbReference>
<dbReference type="Proteomes" id="UP000820818">
    <property type="component" value="Linkage Group LG4"/>
</dbReference>
<evidence type="ECO:0000313" key="1">
    <source>
        <dbReference type="EMBL" id="KAI9559757.1"/>
    </source>
</evidence>
<proteinExistence type="predicted"/>
<name>A0AAD5PUH9_9CRUS</name>
<accession>A0AAD5PUH9</accession>
<sequence length="59" mass="6740">MITATCHLFESSLTFQMVTDESKCQDVLDMTITTKVSQKRTYVTDYCNLLKKKPVTSLC</sequence>
<keyword evidence="2" id="KW-1185">Reference proteome</keyword>
<protein>
    <submittedName>
        <fullName evidence="1">Uncharacterized protein</fullName>
    </submittedName>
</protein>
<reference evidence="1 2" key="1">
    <citation type="submission" date="2022-05" db="EMBL/GenBank/DDBJ databases">
        <title>A multi-omics perspective on studying reproductive biology in Daphnia sinensis.</title>
        <authorList>
            <person name="Jia J."/>
        </authorList>
    </citation>
    <scope>NUCLEOTIDE SEQUENCE [LARGE SCALE GENOMIC DNA]</scope>
    <source>
        <strain evidence="1 2">WSL</strain>
    </source>
</reference>